<protein>
    <submittedName>
        <fullName evidence="2">DUF2185 domain-containing protein</fullName>
    </submittedName>
</protein>
<reference evidence="2" key="1">
    <citation type="submission" date="2021-02" db="EMBL/GenBank/DDBJ databases">
        <title>Metagenome-assembled genomes from human diarrheal sample B26.</title>
        <authorList>
            <person name="Ateba T.P."/>
            <person name="Alayande K.A."/>
            <person name="Mwanza M."/>
        </authorList>
    </citation>
    <scope>NUCLEOTIDE SEQUENCE</scope>
    <source>
        <strain evidence="2">06WH</strain>
    </source>
</reference>
<evidence type="ECO:0000313" key="2">
    <source>
        <dbReference type="EMBL" id="MBN2954060.1"/>
    </source>
</evidence>
<accession>A0A938ZEN7</accession>
<feature type="domain" description="Immunity protein Imm33" evidence="1">
    <location>
        <begin position="27"/>
        <end position="110"/>
    </location>
</feature>
<dbReference type="EMBL" id="JAFHBD010000051">
    <property type="protein sequence ID" value="MBN2954060.1"/>
    <property type="molecule type" value="Genomic_DNA"/>
</dbReference>
<dbReference type="AlphaFoldDB" id="A0A938ZEN7"/>
<name>A0A938ZEN7_9FIRM</name>
<organism evidence="2 3">
    <name type="scientific">Fusicatenibacter saccharivorans</name>
    <dbReference type="NCBI Taxonomy" id="1150298"/>
    <lineage>
        <taxon>Bacteria</taxon>
        <taxon>Bacillati</taxon>
        <taxon>Bacillota</taxon>
        <taxon>Clostridia</taxon>
        <taxon>Lachnospirales</taxon>
        <taxon>Lachnospiraceae</taxon>
        <taxon>Fusicatenibacter</taxon>
    </lineage>
</organism>
<dbReference type="InterPro" id="IPR018689">
    <property type="entry name" value="Imm33_dom"/>
</dbReference>
<gene>
    <name evidence="2" type="ORF">JTJ23_10840</name>
</gene>
<dbReference type="Pfam" id="PF09951">
    <property type="entry name" value="Imm33"/>
    <property type="match status" value="1"/>
</dbReference>
<proteinExistence type="predicted"/>
<dbReference type="Proteomes" id="UP000737612">
    <property type="component" value="Unassembled WGS sequence"/>
</dbReference>
<evidence type="ECO:0000313" key="3">
    <source>
        <dbReference type="Proteomes" id="UP000737612"/>
    </source>
</evidence>
<evidence type="ECO:0000259" key="1">
    <source>
        <dbReference type="Pfam" id="PF09951"/>
    </source>
</evidence>
<sequence length="121" mass="13635">MGLFDIFKKENKENKKAIFISNAGGMIITKSLLEGKSKLKWIFRENSTNAADNGWRAIGDTDTQEYINDSKNMTVVDFNTLANIEPAILAIYNLPVGTDLEFHIENGKRYFVDTQSGKVIE</sequence>
<comment type="caution">
    <text evidence="2">The sequence shown here is derived from an EMBL/GenBank/DDBJ whole genome shotgun (WGS) entry which is preliminary data.</text>
</comment>